<dbReference type="CDD" id="cd06259">
    <property type="entry name" value="YdcF-like"/>
    <property type="match status" value="1"/>
</dbReference>
<feature type="transmembrane region" description="Helical" evidence="1">
    <location>
        <begin position="12"/>
        <end position="29"/>
    </location>
</feature>
<dbReference type="PANTHER" id="PTHR30336">
    <property type="entry name" value="INNER MEMBRANE PROTEIN, PROBABLE PERMEASE"/>
    <property type="match status" value="1"/>
</dbReference>
<dbReference type="InterPro" id="IPR051599">
    <property type="entry name" value="Cell_Envelope_Assoc"/>
</dbReference>
<proteinExistence type="predicted"/>
<evidence type="ECO:0000313" key="3">
    <source>
        <dbReference type="EMBL" id="OIQ66849.1"/>
    </source>
</evidence>
<keyword evidence="1" id="KW-0472">Membrane</keyword>
<evidence type="ECO:0000256" key="1">
    <source>
        <dbReference type="SAM" id="Phobius"/>
    </source>
</evidence>
<dbReference type="Pfam" id="PF02698">
    <property type="entry name" value="DUF218"/>
    <property type="match status" value="1"/>
</dbReference>
<accession>A0A1J5P5N4</accession>
<dbReference type="AlphaFoldDB" id="A0A1J5P5N4"/>
<dbReference type="GO" id="GO:0005886">
    <property type="term" value="C:plasma membrane"/>
    <property type="evidence" value="ECO:0007669"/>
    <property type="project" value="TreeGrafter"/>
</dbReference>
<keyword evidence="1" id="KW-1133">Transmembrane helix</keyword>
<dbReference type="InterPro" id="IPR003848">
    <property type="entry name" value="DUF218"/>
</dbReference>
<feature type="domain" description="DUF218" evidence="2">
    <location>
        <begin position="78"/>
        <end position="242"/>
    </location>
</feature>
<dbReference type="PANTHER" id="PTHR30336:SF4">
    <property type="entry name" value="ENVELOPE BIOGENESIS FACTOR ELYC"/>
    <property type="match status" value="1"/>
</dbReference>
<gene>
    <name evidence="3" type="ORF">GALL_515790</name>
</gene>
<dbReference type="GO" id="GO:0043164">
    <property type="term" value="P:Gram-negative-bacterium-type cell wall biogenesis"/>
    <property type="evidence" value="ECO:0007669"/>
    <property type="project" value="TreeGrafter"/>
</dbReference>
<name>A0A1J5P5N4_9ZZZZ</name>
<dbReference type="GO" id="GO:0000270">
    <property type="term" value="P:peptidoglycan metabolic process"/>
    <property type="evidence" value="ECO:0007669"/>
    <property type="project" value="TreeGrafter"/>
</dbReference>
<sequence length="249" mass="27551">MFLYTSKILEFFIHPIIWILGLSVAALLVKKPVIKKRLLLASVVLLFIFTNPFLMSKFSALWDIKPVPEKKSETYSCAIVLGGFSSEGNHGEGFFNTSADRFIQGLKLISTGQVAHILITGGNGELIPDSFTESNWVKTQLKLFKVPDSCILIENRSRNTIENAAFTKPILQKAGLQPPYLLVTSAFRMRRSLGIFKATGISVIPYPCNYLPGTGANTSIGDVVPDGSLLGTWDYYIKEVIGTLVNKFR</sequence>
<protein>
    <recommendedName>
        <fullName evidence="2">DUF218 domain-containing protein</fullName>
    </recommendedName>
</protein>
<evidence type="ECO:0000259" key="2">
    <source>
        <dbReference type="Pfam" id="PF02698"/>
    </source>
</evidence>
<dbReference type="EMBL" id="MLJW01006323">
    <property type="protein sequence ID" value="OIQ66849.1"/>
    <property type="molecule type" value="Genomic_DNA"/>
</dbReference>
<reference evidence="3" key="1">
    <citation type="submission" date="2016-10" db="EMBL/GenBank/DDBJ databases">
        <title>Sequence of Gallionella enrichment culture.</title>
        <authorList>
            <person name="Poehlein A."/>
            <person name="Muehling M."/>
            <person name="Daniel R."/>
        </authorList>
    </citation>
    <scope>NUCLEOTIDE SEQUENCE</scope>
</reference>
<dbReference type="Gene3D" id="3.40.50.620">
    <property type="entry name" value="HUPs"/>
    <property type="match status" value="1"/>
</dbReference>
<keyword evidence="1" id="KW-0812">Transmembrane</keyword>
<feature type="transmembrane region" description="Helical" evidence="1">
    <location>
        <begin position="38"/>
        <end position="62"/>
    </location>
</feature>
<comment type="caution">
    <text evidence="3">The sequence shown here is derived from an EMBL/GenBank/DDBJ whole genome shotgun (WGS) entry which is preliminary data.</text>
</comment>
<dbReference type="InterPro" id="IPR014729">
    <property type="entry name" value="Rossmann-like_a/b/a_fold"/>
</dbReference>
<organism evidence="3">
    <name type="scientific">mine drainage metagenome</name>
    <dbReference type="NCBI Taxonomy" id="410659"/>
    <lineage>
        <taxon>unclassified sequences</taxon>
        <taxon>metagenomes</taxon>
        <taxon>ecological metagenomes</taxon>
    </lineage>
</organism>